<reference evidence="1" key="2">
    <citation type="journal article" date="2023" name="IMA Fungus">
        <title>Comparative genomic study of the Penicillium genus elucidates a diverse pangenome and 15 lateral gene transfer events.</title>
        <authorList>
            <person name="Petersen C."/>
            <person name="Sorensen T."/>
            <person name="Nielsen M.R."/>
            <person name="Sondergaard T.E."/>
            <person name="Sorensen J.L."/>
            <person name="Fitzpatrick D.A."/>
            <person name="Frisvad J.C."/>
            <person name="Nielsen K.L."/>
        </authorList>
    </citation>
    <scope>NUCLEOTIDE SEQUENCE</scope>
    <source>
        <strain evidence="1">IBT 17660</strain>
    </source>
</reference>
<evidence type="ECO:0000313" key="1">
    <source>
        <dbReference type="EMBL" id="KAJ5465377.1"/>
    </source>
</evidence>
<organism evidence="1 2">
    <name type="scientific">Penicillium desertorum</name>
    <dbReference type="NCBI Taxonomy" id="1303715"/>
    <lineage>
        <taxon>Eukaryota</taxon>
        <taxon>Fungi</taxon>
        <taxon>Dikarya</taxon>
        <taxon>Ascomycota</taxon>
        <taxon>Pezizomycotina</taxon>
        <taxon>Eurotiomycetes</taxon>
        <taxon>Eurotiomycetidae</taxon>
        <taxon>Eurotiales</taxon>
        <taxon>Aspergillaceae</taxon>
        <taxon>Penicillium</taxon>
    </lineage>
</organism>
<name>A0A9W9WHY7_9EURO</name>
<gene>
    <name evidence="1" type="ORF">N7530_009164</name>
</gene>
<accession>A0A9W9WHY7</accession>
<dbReference type="Proteomes" id="UP001147760">
    <property type="component" value="Unassembled WGS sequence"/>
</dbReference>
<dbReference type="OrthoDB" id="4344047at2759"/>
<evidence type="ECO:0000313" key="2">
    <source>
        <dbReference type="Proteomes" id="UP001147760"/>
    </source>
</evidence>
<protein>
    <submittedName>
        <fullName evidence="1">Uncharacterized protein</fullName>
    </submittedName>
</protein>
<dbReference type="EMBL" id="JAPWDO010000006">
    <property type="protein sequence ID" value="KAJ5465377.1"/>
    <property type="molecule type" value="Genomic_DNA"/>
</dbReference>
<sequence>MKTTPQQILDIEDALVSDDNPAPDDGALDYERCARLHNYLVAYGWMARNGRDTPDLDALASEKWFFQEANRGGGVEAIRERLDEPLNKFLDLIHDPRPPFFYWVDGLVMMLCDNFFIDDNEMEDKERFVLIYRTIADLGGHNLNGSI</sequence>
<comment type="caution">
    <text evidence="1">The sequence shown here is derived from an EMBL/GenBank/DDBJ whole genome shotgun (WGS) entry which is preliminary data.</text>
</comment>
<reference evidence="1" key="1">
    <citation type="submission" date="2022-12" db="EMBL/GenBank/DDBJ databases">
        <authorList>
            <person name="Petersen C."/>
        </authorList>
    </citation>
    <scope>NUCLEOTIDE SEQUENCE</scope>
    <source>
        <strain evidence="1">IBT 17660</strain>
    </source>
</reference>
<dbReference type="AlphaFoldDB" id="A0A9W9WHY7"/>
<proteinExistence type="predicted"/>
<keyword evidence="2" id="KW-1185">Reference proteome</keyword>